<keyword evidence="2" id="KW-1003">Cell membrane</keyword>
<evidence type="ECO:0000256" key="3">
    <source>
        <dbReference type="ARBA" id="ARBA00022679"/>
    </source>
</evidence>
<feature type="signal peptide" evidence="15">
    <location>
        <begin position="1"/>
        <end position="26"/>
    </location>
</feature>
<dbReference type="InterPro" id="IPR017441">
    <property type="entry name" value="Protein_kinase_ATP_BS"/>
</dbReference>
<dbReference type="Gene3D" id="3.30.200.20">
    <property type="entry name" value="Phosphorylase Kinase, domain 1"/>
    <property type="match status" value="1"/>
</dbReference>
<evidence type="ECO:0000256" key="9">
    <source>
        <dbReference type="ARBA" id="ARBA00022989"/>
    </source>
</evidence>
<evidence type="ECO:0000256" key="13">
    <source>
        <dbReference type="PROSITE-ProRule" id="PRU10141"/>
    </source>
</evidence>
<evidence type="ECO:0000256" key="8">
    <source>
        <dbReference type="ARBA" id="ARBA00022840"/>
    </source>
</evidence>
<dbReference type="PROSITE" id="PS50011">
    <property type="entry name" value="PROTEIN_KINASE_DOM"/>
    <property type="match status" value="1"/>
</dbReference>
<dbReference type="SMART" id="SM00220">
    <property type="entry name" value="S_TKc"/>
    <property type="match status" value="1"/>
</dbReference>
<dbReference type="PROSITE" id="PS00108">
    <property type="entry name" value="PROTEIN_KINASE_ST"/>
    <property type="match status" value="1"/>
</dbReference>
<dbReference type="OMA" id="PDYCAGV"/>
<dbReference type="SUPFAM" id="SSF56112">
    <property type="entry name" value="Protein kinase-like (PK-like)"/>
    <property type="match status" value="1"/>
</dbReference>
<dbReference type="InterPro" id="IPR008271">
    <property type="entry name" value="Ser/Thr_kinase_AS"/>
</dbReference>
<evidence type="ECO:0000256" key="5">
    <source>
        <dbReference type="ARBA" id="ARBA00022729"/>
    </source>
</evidence>
<protein>
    <submittedName>
        <fullName evidence="17">Protein kinase superfamily protein</fullName>
    </submittedName>
</protein>
<keyword evidence="6 13" id="KW-0547">Nucleotide-binding</keyword>
<keyword evidence="5 15" id="KW-0732">Signal</keyword>
<keyword evidence="18" id="KW-1185">Reference proteome</keyword>
<dbReference type="GO" id="GO:0045088">
    <property type="term" value="P:regulation of innate immune response"/>
    <property type="evidence" value="ECO:0000318"/>
    <property type="project" value="GO_Central"/>
</dbReference>
<evidence type="ECO:0000256" key="14">
    <source>
        <dbReference type="SAM" id="Phobius"/>
    </source>
</evidence>
<gene>
    <name evidence="17" type="ORF">KFL_000430050</name>
</gene>
<dbReference type="InterPro" id="IPR000719">
    <property type="entry name" value="Prot_kinase_dom"/>
</dbReference>
<dbReference type="GO" id="GO:0004672">
    <property type="term" value="F:protein kinase activity"/>
    <property type="evidence" value="ECO:0000318"/>
    <property type="project" value="GO_Central"/>
</dbReference>
<evidence type="ECO:0000313" key="17">
    <source>
        <dbReference type="EMBL" id="GAQ79963.1"/>
    </source>
</evidence>
<accession>A0A1Y1HPH3</accession>
<dbReference type="Pfam" id="PF19160">
    <property type="entry name" value="SPARK"/>
    <property type="match status" value="2"/>
</dbReference>
<evidence type="ECO:0000256" key="4">
    <source>
        <dbReference type="ARBA" id="ARBA00022692"/>
    </source>
</evidence>
<keyword evidence="9 14" id="KW-1133">Transmembrane helix</keyword>
<evidence type="ECO:0000256" key="6">
    <source>
        <dbReference type="ARBA" id="ARBA00022741"/>
    </source>
</evidence>
<dbReference type="PANTHER" id="PTHR47973">
    <property type="entry name" value="CYSTEINE-RICH RECEPTOR-LIKE PROTEIN KINASE 3"/>
    <property type="match status" value="1"/>
</dbReference>
<evidence type="ECO:0000256" key="2">
    <source>
        <dbReference type="ARBA" id="ARBA00022475"/>
    </source>
</evidence>
<keyword evidence="12" id="KW-0325">Glycoprotein</keyword>
<dbReference type="STRING" id="105231.A0A1Y1HPH3"/>
<evidence type="ECO:0000256" key="10">
    <source>
        <dbReference type="ARBA" id="ARBA00023136"/>
    </source>
</evidence>
<evidence type="ECO:0000256" key="15">
    <source>
        <dbReference type="SAM" id="SignalP"/>
    </source>
</evidence>
<dbReference type="EMBL" id="DF236992">
    <property type="protein sequence ID" value="GAQ79963.1"/>
    <property type="molecule type" value="Genomic_DNA"/>
</dbReference>
<dbReference type="AlphaFoldDB" id="A0A1Y1HPH3"/>
<sequence>MLARPRLASSFLLILALSCLLQTICADYVVTWPRPGAPEPPGITPGECPLTYHEPDIQQAKQVCSSGASSGCCNQLQATLFSARVRYANDTGRLLLPQASADACVQSLGSAVAFAETPLVGTCGITSRPLSEDSGRACGEDLTSVYDFWNAADRTFPGLVGPSCYGQRDCSVCTSLITSEIMALGRSTTALLSTPSCQDLAQVAMTAAAYPVTLANSMARCLHLIEITPVPQRPKCTIFDWDSIEYTGVVPCCGPQQVRPDRCCEMILGMYGQVHSLYLNQTGHGFVEDQAEACAAEFKAQLAARGVPPSVPDNCLITPALLLNGVGCYNYTTILQRVPAPVYEQIEAVCNPATSNCSQCVPVFLSLGAELANTTSTTYLNQCMLTFGTQYFGGFSTMEDVTDRLNCFYQFPPGLELSLPSPRSKSSRRNVGLITGISTAIAVTVVAFICLALLFWRRSSVLVDAKTLDRMASLKRSPNNKGLKVFSRRQLRQATNNFDESALIGQGGSGKVYVGLLKGHAVAIKEALYSCNSKRGAQEAWNELTTLACCRHRNLVVLKGCCVDRSHISLVYELMEEGSLEDHLFEIHTDTQRCPGRSITVRFLDWPTRLKIAQGTASGLAYLHDECTPRIIHRDVKPSNILLTSSTFEPKLADFGLARLAAFDETHVTTGIAGTWGYLSPEYMAAGQLTEKADVYSFGVVLLTLLAGRRPQLPDAPADEVFLPEWAWSLAERNELGLLIDPRLEKERNEHGDSMDRMTRLALFCVHTATAIRPSMRRCADILTNSLEVPPLPYRPVTLHTIASMSSSDSSAVASAVTDPSSRHSLD</sequence>
<name>A0A1Y1HPH3_KLENI</name>
<dbReference type="Gene3D" id="1.10.510.10">
    <property type="entry name" value="Transferase(Phosphotransferase) domain 1"/>
    <property type="match status" value="1"/>
</dbReference>
<evidence type="ECO:0000256" key="12">
    <source>
        <dbReference type="ARBA" id="ARBA00023180"/>
    </source>
</evidence>
<dbReference type="PROSITE" id="PS51257">
    <property type="entry name" value="PROKAR_LIPOPROTEIN"/>
    <property type="match status" value="1"/>
</dbReference>
<dbReference type="PROSITE" id="PS00107">
    <property type="entry name" value="PROTEIN_KINASE_ATP"/>
    <property type="match status" value="1"/>
</dbReference>
<evidence type="ECO:0000256" key="11">
    <source>
        <dbReference type="ARBA" id="ARBA00023170"/>
    </source>
</evidence>
<dbReference type="GO" id="GO:0002229">
    <property type="term" value="P:defense response to oomycetes"/>
    <property type="evidence" value="ECO:0007669"/>
    <property type="project" value="UniProtKB-ARBA"/>
</dbReference>
<keyword evidence="7 17" id="KW-0418">Kinase</keyword>
<keyword evidence="3" id="KW-0808">Transferase</keyword>
<proteinExistence type="predicted"/>
<keyword evidence="8 13" id="KW-0067">ATP-binding</keyword>
<dbReference type="GO" id="GO:0005886">
    <property type="term" value="C:plasma membrane"/>
    <property type="evidence" value="ECO:0007669"/>
    <property type="project" value="UniProtKB-SubCell"/>
</dbReference>
<keyword evidence="4 14" id="KW-0812">Transmembrane</keyword>
<dbReference type="InterPro" id="IPR043891">
    <property type="entry name" value="SPARK"/>
</dbReference>
<feature type="binding site" evidence="13">
    <location>
        <position position="525"/>
    </location>
    <ligand>
        <name>ATP</name>
        <dbReference type="ChEBI" id="CHEBI:30616"/>
    </ligand>
</feature>
<keyword evidence="11" id="KW-0675">Receptor</keyword>
<evidence type="ECO:0000256" key="7">
    <source>
        <dbReference type="ARBA" id="ARBA00022777"/>
    </source>
</evidence>
<dbReference type="OrthoDB" id="4062651at2759"/>
<feature type="chain" id="PRO_5012598322" evidence="15">
    <location>
        <begin position="27"/>
        <end position="827"/>
    </location>
</feature>
<dbReference type="Proteomes" id="UP000054558">
    <property type="component" value="Unassembled WGS sequence"/>
</dbReference>
<evidence type="ECO:0000313" key="18">
    <source>
        <dbReference type="Proteomes" id="UP000054558"/>
    </source>
</evidence>
<feature type="transmembrane region" description="Helical" evidence="14">
    <location>
        <begin position="431"/>
        <end position="456"/>
    </location>
</feature>
<feature type="domain" description="Protein kinase" evidence="16">
    <location>
        <begin position="498"/>
        <end position="827"/>
    </location>
</feature>
<organism evidence="17 18">
    <name type="scientific">Klebsormidium nitens</name>
    <name type="common">Green alga</name>
    <name type="synonym">Ulothrix nitens</name>
    <dbReference type="NCBI Taxonomy" id="105231"/>
    <lineage>
        <taxon>Eukaryota</taxon>
        <taxon>Viridiplantae</taxon>
        <taxon>Streptophyta</taxon>
        <taxon>Klebsormidiophyceae</taxon>
        <taxon>Klebsormidiales</taxon>
        <taxon>Klebsormidiaceae</taxon>
        <taxon>Klebsormidium</taxon>
    </lineage>
</organism>
<evidence type="ECO:0000259" key="16">
    <source>
        <dbReference type="PROSITE" id="PS50011"/>
    </source>
</evidence>
<comment type="subcellular location">
    <subcellularLocation>
        <location evidence="1">Cell membrane</location>
        <topology evidence="1">Single-pass type I membrane protein</topology>
    </subcellularLocation>
</comment>
<dbReference type="InterPro" id="IPR052059">
    <property type="entry name" value="CR_Ser/Thr_kinase"/>
</dbReference>
<dbReference type="GO" id="GO:0005524">
    <property type="term" value="F:ATP binding"/>
    <property type="evidence" value="ECO:0007669"/>
    <property type="project" value="UniProtKB-UniRule"/>
</dbReference>
<evidence type="ECO:0000256" key="1">
    <source>
        <dbReference type="ARBA" id="ARBA00004251"/>
    </source>
</evidence>
<reference evidence="17 18" key="1">
    <citation type="journal article" date="2014" name="Nat. Commun.">
        <title>Klebsormidium flaccidum genome reveals primary factors for plant terrestrial adaptation.</title>
        <authorList>
            <person name="Hori K."/>
            <person name="Maruyama F."/>
            <person name="Fujisawa T."/>
            <person name="Togashi T."/>
            <person name="Yamamoto N."/>
            <person name="Seo M."/>
            <person name="Sato S."/>
            <person name="Yamada T."/>
            <person name="Mori H."/>
            <person name="Tajima N."/>
            <person name="Moriyama T."/>
            <person name="Ikeuchi M."/>
            <person name="Watanabe M."/>
            <person name="Wada H."/>
            <person name="Kobayashi K."/>
            <person name="Saito M."/>
            <person name="Masuda T."/>
            <person name="Sasaki-Sekimoto Y."/>
            <person name="Mashiguchi K."/>
            <person name="Awai K."/>
            <person name="Shimojima M."/>
            <person name="Masuda S."/>
            <person name="Iwai M."/>
            <person name="Nobusawa T."/>
            <person name="Narise T."/>
            <person name="Kondo S."/>
            <person name="Saito H."/>
            <person name="Sato R."/>
            <person name="Murakawa M."/>
            <person name="Ihara Y."/>
            <person name="Oshima-Yamada Y."/>
            <person name="Ohtaka K."/>
            <person name="Satoh M."/>
            <person name="Sonobe K."/>
            <person name="Ishii M."/>
            <person name="Ohtani R."/>
            <person name="Kanamori-Sato M."/>
            <person name="Honoki R."/>
            <person name="Miyazaki D."/>
            <person name="Mochizuki H."/>
            <person name="Umetsu J."/>
            <person name="Higashi K."/>
            <person name="Shibata D."/>
            <person name="Kamiya Y."/>
            <person name="Sato N."/>
            <person name="Nakamura Y."/>
            <person name="Tabata S."/>
            <person name="Ida S."/>
            <person name="Kurokawa K."/>
            <person name="Ohta H."/>
        </authorList>
    </citation>
    <scope>NUCLEOTIDE SEQUENCE [LARGE SCALE GENOMIC DNA]</scope>
    <source>
        <strain evidence="17 18">NIES-2285</strain>
    </source>
</reference>
<dbReference type="Pfam" id="PF00069">
    <property type="entry name" value="Pkinase"/>
    <property type="match status" value="1"/>
</dbReference>
<keyword evidence="10 14" id="KW-0472">Membrane</keyword>
<dbReference type="FunFam" id="1.10.510.10:FF:000240">
    <property type="entry name" value="Lectin-domain containing receptor kinase A4.3"/>
    <property type="match status" value="1"/>
</dbReference>
<dbReference type="InterPro" id="IPR011009">
    <property type="entry name" value="Kinase-like_dom_sf"/>
</dbReference>